<feature type="compositionally biased region" description="Low complexity" evidence="2">
    <location>
        <begin position="136"/>
        <end position="152"/>
    </location>
</feature>
<evidence type="ECO:0008006" key="7">
    <source>
        <dbReference type="Google" id="ProtNLM"/>
    </source>
</evidence>
<name>I1BKN9_RHIO9</name>
<evidence type="ECO:0000313" key="5">
    <source>
        <dbReference type="EMBL" id="EIE76769.1"/>
    </source>
</evidence>
<dbReference type="GO" id="GO:0008270">
    <property type="term" value="F:zinc ion binding"/>
    <property type="evidence" value="ECO:0007669"/>
    <property type="project" value="UniProtKB-KW"/>
</dbReference>
<dbReference type="InterPro" id="IPR043502">
    <property type="entry name" value="DNA/RNA_pol_sf"/>
</dbReference>
<feature type="region of interest" description="Disordered" evidence="2">
    <location>
        <begin position="116"/>
        <end position="153"/>
    </location>
</feature>
<protein>
    <recommendedName>
        <fullName evidence="7">Reverse transcriptase domain-containing protein</fullName>
    </recommendedName>
</protein>
<dbReference type="InParanoid" id="I1BKN9"/>
<dbReference type="EMBL" id="CH476732">
    <property type="protein sequence ID" value="EIE76769.1"/>
    <property type="molecule type" value="Genomic_DNA"/>
</dbReference>
<sequence>MRSNLSSFGTIIDCGKVCGLAGLYSGQGYAVLEVHKQGPHRSNLMHVMPWKFTPVSRNSDETRLQPSEVEVFATWNSMAPYCRYCHGNDHAIIDCTKRLANISCYNCHAFGHKAKGCPRRNDPSPQVTANKKARKTPVPSSATAAPSSTANPEIIESTEKGQLVAVNLENIEKHSPETSVSSTTPPSTVLAANGSNASKYAPKGKIITRSQTASGAAPRIVEQKKPSKPIVCPHCGLEGHVRTTSKACLKYKDKILTTPHTVDYVPNVDEIRTAHSYHDRLLLIVAVCETRANTPQLQDLFHTQFQAYDNIWSPHCGLICLSHDLSFPNTVLSICGRVIITTVSHKAHCFTPITVTVLYAPASRRDRYEFLTRMMQFDCSLLFPMSPSRHILLGDFNYTYATHLSKRSRRPQAPAAWLNYIASHFVDGITPPGHSSQPTFLRGTQQSCIDYIFLSKDLVCTRTLGQVHYIQPSWTDHLLLSLRLPLLSDSAPNSTAQVGKGLWRAQPKLASDPSFRSLLASAIDNTVDTLDLSLPVNLKWEELKSTLQRVAKHSARKKAFSLSQGERLLQKKRSGLITKMSQNPDCTNVVQPQLSIVESQLAEIQQYHVDNLALRAGIRWRELGELSPGYLKRTVATRSSRHLIPPLRHPINHTISSTRDEMLDAAAIFYSQLYSPDPIDYTAMDNLLDSLPEDLHLSEIDHQFITSPITYDELLEEVSRCPQRSSPGVDGLPYELLNLLFRHPACREIALAVYNNALTVGIFPPSWQETCVSLLPKKGDLSDLKNWRPISLINTDAKVFTRILIARIINLAKSLITPFQSGFVRGRFIADNGLLMKLVMDHARNSHSQSIGLMLDQEKAYDRVHPEYLHKVLLRFGFPPIVVHSLSNLFFGTQLRLNVNGFLSPSVPQLRGLRQGDPISPVLFNLAFEPLLRRIIRDPAFCGFALPRSSLSHPLDLNLQPIKLLAYADDMVCLLHDPNDLNILHSHLEVYSCASNAQINFHKTLAVSLSGACISSSAIWRSSLIAHRITHWHDRSSTLPATYLGYPLCSSISQRNEHLSKLLGQIKTACQLHSQRSLSVRGRVTVLNTLVLSKLWHVLRLTYVPSSFISKLKGIMSSFLTFRMFPKISLSTMCLPRSSGGLGVLAPGIQQHALQLRWLIPLLSGAPIGPPATFWTSPMICNSVVLPRLADCLLHHLQSDTTSSVFTWPLADYRLSFVFHDLRPPYVRSSSSPFHLFFQAIDRLPHNFHSLRLSLVYLVDPTTNRLRARTNSELQVHPYLARRFLRMVRHNSILLSPFLVRPFILACYAHLGPNPFKPDLSHGIDAAPFISALGLLSGASSSPMSSKQFRRLCLQDLTSSTYTSPLTALAWKKFWGYPVSHVCRNVWYRLLHRKIPHRSLLNRLIPSYFPFDTCSVCATGSDTLEHFLYGCPKKWLVWQTVWDEKPFSIWNFLRLSAALCLSLQL</sequence>
<dbReference type="OMA" id="ANCIFLQ"/>
<dbReference type="GeneID" id="93608445"/>
<dbReference type="OrthoDB" id="2288491at2759"/>
<dbReference type="RefSeq" id="XP_067512165.1">
    <property type="nucleotide sequence ID" value="XM_067656064.1"/>
</dbReference>
<proteinExistence type="predicted"/>
<evidence type="ECO:0000313" key="6">
    <source>
        <dbReference type="Proteomes" id="UP000009138"/>
    </source>
</evidence>
<dbReference type="SUPFAM" id="SSF57756">
    <property type="entry name" value="Retrovirus zinc finger-like domains"/>
    <property type="match status" value="1"/>
</dbReference>
<evidence type="ECO:0000256" key="2">
    <source>
        <dbReference type="SAM" id="MobiDB-lite"/>
    </source>
</evidence>
<dbReference type="PROSITE" id="PS50878">
    <property type="entry name" value="RT_POL"/>
    <property type="match status" value="1"/>
</dbReference>
<dbReference type="SUPFAM" id="SSF56219">
    <property type="entry name" value="DNase I-like"/>
    <property type="match status" value="1"/>
</dbReference>
<keyword evidence="1" id="KW-0863">Zinc-finger</keyword>
<dbReference type="CDD" id="cd01650">
    <property type="entry name" value="RT_nLTR_like"/>
    <property type="match status" value="1"/>
</dbReference>
<feature type="domain" description="Reverse transcriptase" evidence="4">
    <location>
        <begin position="756"/>
        <end position="1048"/>
    </location>
</feature>
<feature type="region of interest" description="Disordered" evidence="2">
    <location>
        <begin position="173"/>
        <end position="195"/>
    </location>
</feature>
<feature type="domain" description="CCHC-type" evidence="3">
    <location>
        <begin position="104"/>
        <end position="119"/>
    </location>
</feature>
<dbReference type="Proteomes" id="UP000009138">
    <property type="component" value="Unassembled WGS sequence"/>
</dbReference>
<accession>I1BKN9</accession>
<feature type="compositionally biased region" description="Low complexity" evidence="2">
    <location>
        <begin position="178"/>
        <end position="189"/>
    </location>
</feature>
<dbReference type="Pfam" id="PF00078">
    <property type="entry name" value="RVT_1"/>
    <property type="match status" value="1"/>
</dbReference>
<reference evidence="5 6" key="1">
    <citation type="journal article" date="2009" name="PLoS Genet.">
        <title>Genomic analysis of the basal lineage fungus Rhizopus oryzae reveals a whole-genome duplication.</title>
        <authorList>
            <person name="Ma L.-J."/>
            <person name="Ibrahim A.S."/>
            <person name="Skory C."/>
            <person name="Grabherr M.G."/>
            <person name="Burger G."/>
            <person name="Butler M."/>
            <person name="Elias M."/>
            <person name="Idnurm A."/>
            <person name="Lang B.F."/>
            <person name="Sone T."/>
            <person name="Abe A."/>
            <person name="Calvo S.E."/>
            <person name="Corrochano L.M."/>
            <person name="Engels R."/>
            <person name="Fu J."/>
            <person name="Hansberg W."/>
            <person name="Kim J.-M."/>
            <person name="Kodira C.D."/>
            <person name="Koehrsen M.J."/>
            <person name="Liu B."/>
            <person name="Miranda-Saavedra D."/>
            <person name="O'Leary S."/>
            <person name="Ortiz-Castellanos L."/>
            <person name="Poulter R."/>
            <person name="Rodriguez-Romero J."/>
            <person name="Ruiz-Herrera J."/>
            <person name="Shen Y.-Q."/>
            <person name="Zeng Q."/>
            <person name="Galagan J."/>
            <person name="Birren B.W."/>
            <person name="Cuomo C.A."/>
            <person name="Wickes B.L."/>
        </authorList>
    </citation>
    <scope>NUCLEOTIDE SEQUENCE [LARGE SCALE GENOMIC DNA]</scope>
    <source>
        <strain evidence="6">RA 99-880 / ATCC MYA-4621 / FGSC 9543 / NRRL 43880</strain>
    </source>
</reference>
<dbReference type="GO" id="GO:0003676">
    <property type="term" value="F:nucleic acid binding"/>
    <property type="evidence" value="ECO:0007669"/>
    <property type="project" value="InterPro"/>
</dbReference>
<dbReference type="Gene3D" id="4.10.60.10">
    <property type="entry name" value="Zinc finger, CCHC-type"/>
    <property type="match status" value="1"/>
</dbReference>
<gene>
    <name evidence="5" type="ORF">RO3G_01473</name>
</gene>
<dbReference type="SUPFAM" id="SSF56672">
    <property type="entry name" value="DNA/RNA polymerases"/>
    <property type="match status" value="1"/>
</dbReference>
<dbReference type="VEuPathDB" id="FungiDB:RO3G_01473"/>
<evidence type="ECO:0000259" key="3">
    <source>
        <dbReference type="PROSITE" id="PS50158"/>
    </source>
</evidence>
<dbReference type="InterPro" id="IPR000477">
    <property type="entry name" value="RT_dom"/>
</dbReference>
<dbReference type="SMART" id="SM00343">
    <property type="entry name" value="ZnF_C2HC"/>
    <property type="match status" value="3"/>
</dbReference>
<dbReference type="InterPro" id="IPR001878">
    <property type="entry name" value="Znf_CCHC"/>
</dbReference>
<dbReference type="eggNOG" id="KOG1075">
    <property type="taxonomic scope" value="Eukaryota"/>
</dbReference>
<dbReference type="InterPro" id="IPR036691">
    <property type="entry name" value="Endo/exonu/phosph_ase_sf"/>
</dbReference>
<dbReference type="InterPro" id="IPR036875">
    <property type="entry name" value="Znf_CCHC_sf"/>
</dbReference>
<keyword evidence="6" id="KW-1185">Reference proteome</keyword>
<evidence type="ECO:0000259" key="4">
    <source>
        <dbReference type="PROSITE" id="PS50878"/>
    </source>
</evidence>
<evidence type="ECO:0000256" key="1">
    <source>
        <dbReference type="PROSITE-ProRule" id="PRU00047"/>
    </source>
</evidence>
<organism evidence="5 6">
    <name type="scientific">Rhizopus delemar (strain RA 99-880 / ATCC MYA-4621 / FGSC 9543 / NRRL 43880)</name>
    <name type="common">Mucormycosis agent</name>
    <name type="synonym">Rhizopus arrhizus var. delemar</name>
    <dbReference type="NCBI Taxonomy" id="246409"/>
    <lineage>
        <taxon>Eukaryota</taxon>
        <taxon>Fungi</taxon>
        <taxon>Fungi incertae sedis</taxon>
        <taxon>Mucoromycota</taxon>
        <taxon>Mucoromycotina</taxon>
        <taxon>Mucoromycetes</taxon>
        <taxon>Mucorales</taxon>
        <taxon>Mucorineae</taxon>
        <taxon>Rhizopodaceae</taxon>
        <taxon>Rhizopus</taxon>
    </lineage>
</organism>
<dbReference type="Gene3D" id="3.60.10.10">
    <property type="entry name" value="Endonuclease/exonuclease/phosphatase"/>
    <property type="match status" value="1"/>
</dbReference>
<dbReference type="PANTHER" id="PTHR19446">
    <property type="entry name" value="REVERSE TRANSCRIPTASES"/>
    <property type="match status" value="1"/>
</dbReference>
<dbReference type="PROSITE" id="PS50158">
    <property type="entry name" value="ZF_CCHC"/>
    <property type="match status" value="1"/>
</dbReference>
<keyword evidence="1" id="KW-0479">Metal-binding</keyword>
<keyword evidence="1" id="KW-0862">Zinc</keyword>
<dbReference type="STRING" id="246409.I1BKN9"/>